<keyword evidence="1" id="KW-1133">Transmembrane helix</keyword>
<evidence type="ECO:0000256" key="1">
    <source>
        <dbReference type="SAM" id="Phobius"/>
    </source>
</evidence>
<evidence type="ECO:0000313" key="2">
    <source>
        <dbReference type="EMBL" id="DAF45907.1"/>
    </source>
</evidence>
<keyword evidence="1" id="KW-0472">Membrane</keyword>
<sequence length="35" mass="4188">MGVLGRGFILIVRCYLLKLKLIIYLFKSLRAYHIY</sequence>
<organism evidence="2">
    <name type="scientific">Podoviridae sp. ctYKD14</name>
    <dbReference type="NCBI Taxonomy" id="2827740"/>
    <lineage>
        <taxon>Viruses</taxon>
        <taxon>Duplodnaviria</taxon>
        <taxon>Heunggongvirae</taxon>
        <taxon>Uroviricota</taxon>
        <taxon>Caudoviricetes</taxon>
    </lineage>
</organism>
<protein>
    <submittedName>
        <fullName evidence="2">Uncharacterized protein</fullName>
    </submittedName>
</protein>
<feature type="transmembrane region" description="Helical" evidence="1">
    <location>
        <begin position="6"/>
        <end position="26"/>
    </location>
</feature>
<accession>A0A8S5S521</accession>
<name>A0A8S5S521_9CAUD</name>
<proteinExistence type="predicted"/>
<reference evidence="2" key="1">
    <citation type="journal article" date="2021" name="Proc. Natl. Acad. Sci. U.S.A.">
        <title>A Catalog of Tens of Thousands of Viruses from Human Metagenomes Reveals Hidden Associations with Chronic Diseases.</title>
        <authorList>
            <person name="Tisza M.J."/>
            <person name="Buck C.B."/>
        </authorList>
    </citation>
    <scope>NUCLEOTIDE SEQUENCE</scope>
    <source>
        <strain evidence="2">CtYKD14</strain>
    </source>
</reference>
<keyword evidence="1" id="KW-0812">Transmembrane</keyword>
<dbReference type="EMBL" id="BK032525">
    <property type="protein sequence ID" value="DAF45907.1"/>
    <property type="molecule type" value="Genomic_DNA"/>
</dbReference>